<accession>T1K9A5</accession>
<reference evidence="2" key="2">
    <citation type="submission" date="2015-06" db="UniProtKB">
        <authorList>
            <consortium name="EnsemblMetazoa"/>
        </authorList>
    </citation>
    <scope>IDENTIFICATION</scope>
</reference>
<feature type="signal peptide" evidence="1">
    <location>
        <begin position="1"/>
        <end position="22"/>
    </location>
</feature>
<sequence>MDSKLLIYPIVLFSVLFHQLSAREIDDYVISKFDFYLSIKSSADGRQTKEWKNAVCSSYPKTDEDKAPCRTEINEEDNVLLYLVKNQSSPVVHGPVVIDPKRIDLDIKYDPSNVKLSDYPYPSYFTSQKEFEPCAIAFARCVLSKAVYRILLFMPKFPVLHTHLQLEPKTADLFPNIEKNDYFLLTIINKNSGGLVKGTNMLLVGTHIISNYTISSKDIDEKN</sequence>
<evidence type="ECO:0000313" key="2">
    <source>
        <dbReference type="EnsemblMetazoa" id="tetur07g04240.1"/>
    </source>
</evidence>
<keyword evidence="3" id="KW-1185">Reference proteome</keyword>
<name>T1K9A5_TETUR</name>
<dbReference type="EMBL" id="CAEY01001890">
    <property type="status" value="NOT_ANNOTATED_CDS"/>
    <property type="molecule type" value="Genomic_DNA"/>
</dbReference>
<dbReference type="Proteomes" id="UP000015104">
    <property type="component" value="Unassembled WGS sequence"/>
</dbReference>
<protein>
    <submittedName>
        <fullName evidence="2">Uncharacterized protein</fullName>
    </submittedName>
</protein>
<feature type="chain" id="PRO_5004580425" evidence="1">
    <location>
        <begin position="23"/>
        <end position="223"/>
    </location>
</feature>
<dbReference type="EnsemblMetazoa" id="tetur07g04240.1">
    <property type="protein sequence ID" value="tetur07g04240.1"/>
    <property type="gene ID" value="tetur07g04240"/>
</dbReference>
<dbReference type="AlphaFoldDB" id="T1K9A5"/>
<organism evidence="2 3">
    <name type="scientific">Tetranychus urticae</name>
    <name type="common">Two-spotted spider mite</name>
    <dbReference type="NCBI Taxonomy" id="32264"/>
    <lineage>
        <taxon>Eukaryota</taxon>
        <taxon>Metazoa</taxon>
        <taxon>Ecdysozoa</taxon>
        <taxon>Arthropoda</taxon>
        <taxon>Chelicerata</taxon>
        <taxon>Arachnida</taxon>
        <taxon>Acari</taxon>
        <taxon>Acariformes</taxon>
        <taxon>Trombidiformes</taxon>
        <taxon>Prostigmata</taxon>
        <taxon>Eleutherengona</taxon>
        <taxon>Raphignathae</taxon>
        <taxon>Tetranychoidea</taxon>
        <taxon>Tetranychidae</taxon>
        <taxon>Tetranychus</taxon>
    </lineage>
</organism>
<keyword evidence="1" id="KW-0732">Signal</keyword>
<evidence type="ECO:0000256" key="1">
    <source>
        <dbReference type="SAM" id="SignalP"/>
    </source>
</evidence>
<proteinExistence type="predicted"/>
<dbReference type="HOGENOM" id="CLU_1153000_0_0_1"/>
<evidence type="ECO:0000313" key="3">
    <source>
        <dbReference type="Proteomes" id="UP000015104"/>
    </source>
</evidence>
<reference evidence="3" key="1">
    <citation type="submission" date="2011-08" db="EMBL/GenBank/DDBJ databases">
        <authorList>
            <person name="Rombauts S."/>
        </authorList>
    </citation>
    <scope>NUCLEOTIDE SEQUENCE</scope>
    <source>
        <strain evidence="3">London</strain>
    </source>
</reference>